<dbReference type="GO" id="GO:0006508">
    <property type="term" value="P:proteolysis"/>
    <property type="evidence" value="ECO:0007669"/>
    <property type="project" value="InterPro"/>
</dbReference>
<dbReference type="PANTHER" id="PTHR24271">
    <property type="entry name" value="KALLIKREIN-RELATED"/>
    <property type="match status" value="1"/>
</dbReference>
<reference evidence="5" key="2">
    <citation type="journal article" date="2014" name="Nat. Commun.">
        <title>The cavefish genome reveals candidate genes for eye loss.</title>
        <authorList>
            <person name="McGaugh S.E."/>
            <person name="Gross J.B."/>
            <person name="Aken B."/>
            <person name="Blin M."/>
            <person name="Borowsky R."/>
            <person name="Chalopin D."/>
            <person name="Hinaux H."/>
            <person name="Jeffery W.R."/>
            <person name="Keene A."/>
            <person name="Ma L."/>
            <person name="Minx P."/>
            <person name="Murphy D."/>
            <person name="O'Quin K.E."/>
            <person name="Retaux S."/>
            <person name="Rohner N."/>
            <person name="Searle S.M."/>
            <person name="Stahl B.A."/>
            <person name="Tabin C."/>
            <person name="Volff J.N."/>
            <person name="Yoshizawa M."/>
            <person name="Warren W.C."/>
        </authorList>
    </citation>
    <scope>NUCLEOTIDE SEQUENCE [LARGE SCALE GENOMIC DNA]</scope>
    <source>
        <strain evidence="5">female</strain>
    </source>
</reference>
<dbReference type="InterPro" id="IPR043504">
    <property type="entry name" value="Peptidase_S1_PA_chymotrypsin"/>
</dbReference>
<dbReference type="PROSITE" id="PS00134">
    <property type="entry name" value="TRYPSIN_HIS"/>
    <property type="match status" value="1"/>
</dbReference>
<dbReference type="Bgee" id="ENSAMXG00000036803">
    <property type="expression patterns" value="Expressed in testis"/>
</dbReference>
<dbReference type="InterPro" id="IPR018114">
    <property type="entry name" value="TRYPSIN_HIS"/>
</dbReference>
<dbReference type="GeneTree" id="ENSGT00390000009571"/>
<feature type="chain" id="PRO_5017469150" description="Peptidase S1 domain-containing protein" evidence="2">
    <location>
        <begin position="23"/>
        <end position="252"/>
    </location>
</feature>
<feature type="domain" description="Peptidase S1" evidence="3">
    <location>
        <begin position="28"/>
        <end position="251"/>
    </location>
</feature>
<dbReference type="Pfam" id="PF00089">
    <property type="entry name" value="Trypsin"/>
    <property type="match status" value="1"/>
</dbReference>
<evidence type="ECO:0000256" key="2">
    <source>
        <dbReference type="SAM" id="SignalP"/>
    </source>
</evidence>
<proteinExistence type="predicted"/>
<dbReference type="Proteomes" id="UP000018467">
    <property type="component" value="Unassembled WGS sequence"/>
</dbReference>
<dbReference type="GO" id="GO:0004252">
    <property type="term" value="F:serine-type endopeptidase activity"/>
    <property type="evidence" value="ECO:0007669"/>
    <property type="project" value="InterPro"/>
</dbReference>
<dbReference type="InterPro" id="IPR009003">
    <property type="entry name" value="Peptidase_S1_PA"/>
</dbReference>
<evidence type="ECO:0000313" key="4">
    <source>
        <dbReference type="Ensembl" id="ENSAMXP00000038591.1"/>
    </source>
</evidence>
<dbReference type="PANTHER" id="PTHR24271:SF50">
    <property type="match status" value="1"/>
</dbReference>
<keyword evidence="5" id="KW-1185">Reference proteome</keyword>
<accession>A0A3B1J9N4</accession>
<evidence type="ECO:0000313" key="5">
    <source>
        <dbReference type="Proteomes" id="UP000018467"/>
    </source>
</evidence>
<dbReference type="SMART" id="SM00020">
    <property type="entry name" value="Tryp_SPc"/>
    <property type="match status" value="1"/>
</dbReference>
<keyword evidence="1" id="KW-1015">Disulfide bond</keyword>
<dbReference type="STRING" id="7994.ENSAMXP00000038591"/>
<protein>
    <recommendedName>
        <fullName evidence="3">Peptidase S1 domain-containing protein</fullName>
    </recommendedName>
</protein>
<dbReference type="PROSITE" id="PS50240">
    <property type="entry name" value="TRYPSIN_DOM"/>
    <property type="match status" value="1"/>
</dbReference>
<feature type="signal peptide" evidence="2">
    <location>
        <begin position="1"/>
        <end position="22"/>
    </location>
</feature>
<sequence length="252" mass="27597">KKIMMKRSSLLLLLLLADASLGELQKRIINGEPCKDHEGTHHVDLTVKNNNNKPSDYFHCGGSLIGAQWVLTAAHCDKNLVALLHGHPQATQQVAADTEDIRYIYEDNNKQPHDIMLVKLKQSYSTPPKIKLPDHNNCKSPSIGTTVRFAGRFIASSTTAGDLKGTFFSDTEKIDDVLKLSLFILLSVFFLLSSAQTKLTQGNSGGGMFVKEGGVDVLYGVVKGSSKIICGGSVFFLDVCSYRAWIRKITGI</sequence>
<dbReference type="SUPFAM" id="SSF50494">
    <property type="entry name" value="Trypsin-like serine proteases"/>
    <property type="match status" value="1"/>
</dbReference>
<keyword evidence="2" id="KW-0732">Signal</keyword>
<dbReference type="InterPro" id="IPR001254">
    <property type="entry name" value="Trypsin_dom"/>
</dbReference>
<evidence type="ECO:0000256" key="1">
    <source>
        <dbReference type="ARBA" id="ARBA00023157"/>
    </source>
</evidence>
<reference evidence="4" key="3">
    <citation type="submission" date="2025-08" db="UniProtKB">
        <authorList>
            <consortium name="Ensembl"/>
        </authorList>
    </citation>
    <scope>IDENTIFICATION</scope>
</reference>
<name>A0A3B1J9N4_ASTMX</name>
<evidence type="ECO:0000259" key="3">
    <source>
        <dbReference type="PROSITE" id="PS50240"/>
    </source>
</evidence>
<reference evidence="4" key="4">
    <citation type="submission" date="2025-09" db="UniProtKB">
        <authorList>
            <consortium name="Ensembl"/>
        </authorList>
    </citation>
    <scope>IDENTIFICATION</scope>
</reference>
<dbReference type="AlphaFoldDB" id="A0A3B1J9N4"/>
<dbReference type="Ensembl" id="ENSAMXT00000030881.1">
    <property type="protein sequence ID" value="ENSAMXP00000038591.1"/>
    <property type="gene ID" value="ENSAMXG00000036803.1"/>
</dbReference>
<dbReference type="PRINTS" id="PR00722">
    <property type="entry name" value="CHYMOTRYPSIN"/>
</dbReference>
<organism evidence="4 5">
    <name type="scientific">Astyanax mexicanus</name>
    <name type="common">Blind cave fish</name>
    <name type="synonym">Astyanax fasciatus mexicanus</name>
    <dbReference type="NCBI Taxonomy" id="7994"/>
    <lineage>
        <taxon>Eukaryota</taxon>
        <taxon>Metazoa</taxon>
        <taxon>Chordata</taxon>
        <taxon>Craniata</taxon>
        <taxon>Vertebrata</taxon>
        <taxon>Euteleostomi</taxon>
        <taxon>Actinopterygii</taxon>
        <taxon>Neopterygii</taxon>
        <taxon>Teleostei</taxon>
        <taxon>Ostariophysi</taxon>
        <taxon>Characiformes</taxon>
        <taxon>Characoidei</taxon>
        <taxon>Acestrorhamphidae</taxon>
        <taxon>Acestrorhamphinae</taxon>
        <taxon>Astyanax</taxon>
    </lineage>
</organism>
<reference evidence="5" key="1">
    <citation type="submission" date="2013-03" db="EMBL/GenBank/DDBJ databases">
        <authorList>
            <person name="Jeffery W."/>
            <person name="Warren W."/>
            <person name="Wilson R.K."/>
        </authorList>
    </citation>
    <scope>NUCLEOTIDE SEQUENCE</scope>
    <source>
        <strain evidence="5">female</strain>
    </source>
</reference>
<dbReference type="Gene3D" id="2.40.10.10">
    <property type="entry name" value="Trypsin-like serine proteases"/>
    <property type="match status" value="1"/>
</dbReference>
<dbReference type="InterPro" id="IPR001314">
    <property type="entry name" value="Peptidase_S1A"/>
</dbReference>
<dbReference type="InParanoid" id="A0A3B1J9N4"/>